<dbReference type="Pfam" id="PF00582">
    <property type="entry name" value="Usp"/>
    <property type="match status" value="2"/>
</dbReference>
<accession>A0ABX8UHW0</accession>
<dbReference type="CDD" id="cd00293">
    <property type="entry name" value="USP-like"/>
    <property type="match status" value="2"/>
</dbReference>
<comment type="similarity">
    <text evidence="1">Belongs to the universal stress protein A family.</text>
</comment>
<gene>
    <name evidence="3" type="ORF">KZJ38_20390</name>
</gene>
<evidence type="ECO:0000313" key="4">
    <source>
        <dbReference type="Proteomes" id="UP000826462"/>
    </source>
</evidence>
<dbReference type="RefSeq" id="WP_219797952.1">
    <property type="nucleotide sequence ID" value="NZ_CP080095.1"/>
</dbReference>
<evidence type="ECO:0000256" key="1">
    <source>
        <dbReference type="ARBA" id="ARBA00008791"/>
    </source>
</evidence>
<organism evidence="3 4">
    <name type="scientific">Paraburkholderia edwinii</name>
    <dbReference type="NCBI Taxonomy" id="2861782"/>
    <lineage>
        <taxon>Bacteria</taxon>
        <taxon>Pseudomonadati</taxon>
        <taxon>Pseudomonadota</taxon>
        <taxon>Betaproteobacteria</taxon>
        <taxon>Burkholderiales</taxon>
        <taxon>Burkholderiaceae</taxon>
        <taxon>Paraburkholderia</taxon>
    </lineage>
</organism>
<dbReference type="Proteomes" id="UP000826462">
    <property type="component" value="Chromosome 1"/>
</dbReference>
<name>A0ABX8UHW0_9BURK</name>
<dbReference type="PRINTS" id="PR01438">
    <property type="entry name" value="UNVRSLSTRESS"/>
</dbReference>
<dbReference type="InterPro" id="IPR006015">
    <property type="entry name" value="Universal_stress_UspA"/>
</dbReference>
<evidence type="ECO:0000259" key="2">
    <source>
        <dbReference type="Pfam" id="PF00582"/>
    </source>
</evidence>
<reference evidence="3 4" key="1">
    <citation type="submission" date="2021-07" db="EMBL/GenBank/DDBJ databases">
        <title>Paraburkholderia edwinii protects Aspergillus sp. from phenazines by acting as a toxin sponge.</title>
        <authorList>
            <person name="Dahlstrom K.M."/>
            <person name="Newman D.K."/>
        </authorList>
    </citation>
    <scope>NUCLEOTIDE SEQUENCE [LARGE SCALE GENOMIC DNA]</scope>
    <source>
        <strain evidence="3 4">Pe01</strain>
    </source>
</reference>
<dbReference type="PANTHER" id="PTHR46268:SF15">
    <property type="entry name" value="UNIVERSAL STRESS PROTEIN HP_0031"/>
    <property type="match status" value="1"/>
</dbReference>
<feature type="domain" description="UspA" evidence="2">
    <location>
        <begin position="155"/>
        <end position="279"/>
    </location>
</feature>
<keyword evidence="4" id="KW-1185">Reference proteome</keyword>
<dbReference type="SUPFAM" id="SSF52402">
    <property type="entry name" value="Adenine nucleotide alpha hydrolases-like"/>
    <property type="match status" value="2"/>
</dbReference>
<protein>
    <submittedName>
        <fullName evidence="3">Universal stress protein</fullName>
    </submittedName>
</protein>
<evidence type="ECO:0000313" key="3">
    <source>
        <dbReference type="EMBL" id="QYD68565.1"/>
    </source>
</evidence>
<feature type="domain" description="UspA" evidence="2">
    <location>
        <begin position="3"/>
        <end position="143"/>
    </location>
</feature>
<dbReference type="InterPro" id="IPR006016">
    <property type="entry name" value="UspA"/>
</dbReference>
<dbReference type="EMBL" id="CP080095">
    <property type="protein sequence ID" value="QYD68565.1"/>
    <property type="molecule type" value="Genomic_DNA"/>
</dbReference>
<proteinExistence type="inferred from homology"/>
<sequence length="280" mass="30674">MSYKSLLVHLDNSEHTPQRLDAALHLARRFHAHLTGLYATFEPDSRAFYVMAGTASYYAAHQRRREQQLGAIERLFHAEALRANLDARFVCINGPANSGVPPHARYADLIVMGQTDPQDPESFIDENFVETIVMSAGRPVLLLPYASGASQKFGERILVAWDGSREAARAAYDAVPFLSHAKKCTVVTVRGTEGEPPGERFAGADIALTLARHDAAVDVLDVDASKDTPIGDVLLSTAYDQGCDMIVMGAYGHSRWRELVMGGATRTILQSMTMPVLMSR</sequence>
<dbReference type="PANTHER" id="PTHR46268">
    <property type="entry name" value="STRESS RESPONSE PROTEIN NHAX"/>
    <property type="match status" value="1"/>
</dbReference>
<dbReference type="Gene3D" id="3.40.50.12370">
    <property type="match status" value="1"/>
</dbReference>